<keyword evidence="1" id="KW-0472">Membrane</keyword>
<keyword evidence="1" id="KW-1133">Transmembrane helix</keyword>
<feature type="transmembrane region" description="Helical" evidence="1">
    <location>
        <begin position="168"/>
        <end position="191"/>
    </location>
</feature>
<dbReference type="KEGG" id="amob:HG15A2_45880"/>
<evidence type="ECO:0000256" key="1">
    <source>
        <dbReference type="SAM" id="Phobius"/>
    </source>
</evidence>
<accession>A0A517N282</accession>
<dbReference type="AlphaFoldDB" id="A0A517N282"/>
<evidence type="ECO:0000313" key="2">
    <source>
        <dbReference type="EMBL" id="QDT01246.1"/>
    </source>
</evidence>
<dbReference type="Proteomes" id="UP000319852">
    <property type="component" value="Chromosome"/>
</dbReference>
<gene>
    <name evidence="2" type="ORF">HG15A2_45880</name>
</gene>
<sequence>MVIPQANLVIPLMLPFSWTLFYFGAVTFSIAGMAYWFFCPTLIRDFDSFEGFERSGRGFRYIPDLIWAEYDGGASDPDKTFSERIRDHEVNMLMLSYSYVRDFVHPDDWPKAPPDFADWSFEHMDANRRSESNVLDIRELTVLPEKKGEAFWYVHAHFEENSYRLRQFCLVSFLISYGCFSYVAIQGFWYVSKTIL</sequence>
<dbReference type="EMBL" id="CP036263">
    <property type="protein sequence ID" value="QDT01246.1"/>
    <property type="molecule type" value="Genomic_DNA"/>
</dbReference>
<feature type="transmembrane region" description="Helical" evidence="1">
    <location>
        <begin position="20"/>
        <end position="38"/>
    </location>
</feature>
<name>A0A517N282_9BACT</name>
<organism evidence="2 3">
    <name type="scientific">Adhaeretor mobilis</name>
    <dbReference type="NCBI Taxonomy" id="1930276"/>
    <lineage>
        <taxon>Bacteria</taxon>
        <taxon>Pseudomonadati</taxon>
        <taxon>Planctomycetota</taxon>
        <taxon>Planctomycetia</taxon>
        <taxon>Pirellulales</taxon>
        <taxon>Lacipirellulaceae</taxon>
        <taxon>Adhaeretor</taxon>
    </lineage>
</organism>
<protein>
    <submittedName>
        <fullName evidence="2">Uncharacterized protein</fullName>
    </submittedName>
</protein>
<keyword evidence="1" id="KW-0812">Transmembrane</keyword>
<evidence type="ECO:0000313" key="3">
    <source>
        <dbReference type="Proteomes" id="UP000319852"/>
    </source>
</evidence>
<keyword evidence="3" id="KW-1185">Reference proteome</keyword>
<reference evidence="2 3" key="1">
    <citation type="submission" date="2019-02" db="EMBL/GenBank/DDBJ databases">
        <title>Deep-cultivation of Planctomycetes and their phenomic and genomic characterization uncovers novel biology.</title>
        <authorList>
            <person name="Wiegand S."/>
            <person name="Jogler M."/>
            <person name="Boedeker C."/>
            <person name="Pinto D."/>
            <person name="Vollmers J."/>
            <person name="Rivas-Marin E."/>
            <person name="Kohn T."/>
            <person name="Peeters S.H."/>
            <person name="Heuer A."/>
            <person name="Rast P."/>
            <person name="Oberbeckmann S."/>
            <person name="Bunk B."/>
            <person name="Jeske O."/>
            <person name="Meyerdierks A."/>
            <person name="Storesund J.E."/>
            <person name="Kallscheuer N."/>
            <person name="Luecker S."/>
            <person name="Lage O.M."/>
            <person name="Pohl T."/>
            <person name="Merkel B.J."/>
            <person name="Hornburger P."/>
            <person name="Mueller R.-W."/>
            <person name="Bruemmer F."/>
            <person name="Labrenz M."/>
            <person name="Spormann A.M."/>
            <person name="Op den Camp H."/>
            <person name="Overmann J."/>
            <person name="Amann R."/>
            <person name="Jetten M.S.M."/>
            <person name="Mascher T."/>
            <person name="Medema M.H."/>
            <person name="Devos D.P."/>
            <person name="Kaster A.-K."/>
            <person name="Ovreas L."/>
            <person name="Rohde M."/>
            <person name="Galperin M.Y."/>
            <person name="Jogler C."/>
        </authorList>
    </citation>
    <scope>NUCLEOTIDE SEQUENCE [LARGE SCALE GENOMIC DNA]</scope>
    <source>
        <strain evidence="2 3">HG15A2</strain>
    </source>
</reference>
<proteinExistence type="predicted"/>